<dbReference type="AlphaFoldDB" id="A0A9N7NLK2"/>
<dbReference type="Pfam" id="PF04434">
    <property type="entry name" value="SWIM"/>
    <property type="match status" value="1"/>
</dbReference>
<evidence type="ECO:0000256" key="2">
    <source>
        <dbReference type="ARBA" id="ARBA00022771"/>
    </source>
</evidence>
<feature type="compositionally biased region" description="Polar residues" evidence="5">
    <location>
        <begin position="1"/>
        <end position="18"/>
    </location>
</feature>
<dbReference type="InterPro" id="IPR006564">
    <property type="entry name" value="Znf_PMZ"/>
</dbReference>
<evidence type="ECO:0000256" key="5">
    <source>
        <dbReference type="SAM" id="MobiDB-lite"/>
    </source>
</evidence>
<evidence type="ECO:0000259" key="6">
    <source>
        <dbReference type="PROSITE" id="PS50966"/>
    </source>
</evidence>
<protein>
    <submittedName>
        <fullName evidence="7">Protein FAR1-RELATED SEQUENCE 1</fullName>
    </submittedName>
</protein>
<keyword evidence="1" id="KW-0479">Metal-binding</keyword>
<dbReference type="PANTHER" id="PTHR47718:SF18">
    <property type="entry name" value="PROTEIN FAR1-RELATED SEQUENCE 5-LIKE"/>
    <property type="match status" value="1"/>
</dbReference>
<keyword evidence="8" id="KW-1185">Reference proteome</keyword>
<evidence type="ECO:0000256" key="3">
    <source>
        <dbReference type="ARBA" id="ARBA00022833"/>
    </source>
</evidence>
<evidence type="ECO:0000256" key="1">
    <source>
        <dbReference type="ARBA" id="ARBA00022723"/>
    </source>
</evidence>
<dbReference type="SMART" id="SM00575">
    <property type="entry name" value="ZnF_PMZ"/>
    <property type="match status" value="1"/>
</dbReference>
<accession>A0A9N7NLK2</accession>
<keyword evidence="3" id="KW-0862">Zinc</keyword>
<dbReference type="EMBL" id="CACSLK010027831">
    <property type="protein sequence ID" value="CAA0831254.1"/>
    <property type="molecule type" value="Genomic_DNA"/>
</dbReference>
<evidence type="ECO:0000256" key="4">
    <source>
        <dbReference type="PROSITE-ProRule" id="PRU00325"/>
    </source>
</evidence>
<feature type="region of interest" description="Disordered" evidence="5">
    <location>
        <begin position="1"/>
        <end position="23"/>
    </location>
</feature>
<keyword evidence="2 4" id="KW-0863">Zinc-finger</keyword>
<dbReference type="InterPro" id="IPR004330">
    <property type="entry name" value="FAR1_DNA_bnd_dom"/>
</dbReference>
<dbReference type="PANTHER" id="PTHR47718">
    <property type="entry name" value="OS01G0519700 PROTEIN"/>
    <property type="match status" value="1"/>
</dbReference>
<dbReference type="InterPro" id="IPR007527">
    <property type="entry name" value="Znf_SWIM"/>
</dbReference>
<sequence length="321" mass="36341">MDSGESQTGTQGSPTAPTHHQFAVTPDGTKYWIPECDESDKPYNGQRFRELHEAIDFYKRYALIVGFDVRHSTLIKSRDKTILWKYMVCSREGYKHHTAINTTVCDGGPDGHTEFVIRDVDGNTFSVVHEIILNTTTCSCKHFELYGWLCRHVFVVLKDLNMQSIPSAHILSRWTKMATLNPIFQVLDVASAQCAKIDDRKFLLSKLWSDIHTCMGLTKPCVNRLIEFSKVIEAHKVKLLSDQGEYAAVSNKEQQFESFVGMAAPQEVTIHPPTHSKNKGSGKRLKSEKENAIEQSQKKRRVCKSCGERAGHNARTCPKKL</sequence>
<reference evidence="7" key="1">
    <citation type="submission" date="2019-12" db="EMBL/GenBank/DDBJ databases">
        <authorList>
            <person name="Scholes J."/>
        </authorList>
    </citation>
    <scope>NUCLEOTIDE SEQUENCE</scope>
</reference>
<organism evidence="7 8">
    <name type="scientific">Striga hermonthica</name>
    <name type="common">Purple witchweed</name>
    <name type="synonym">Buchnera hermonthica</name>
    <dbReference type="NCBI Taxonomy" id="68872"/>
    <lineage>
        <taxon>Eukaryota</taxon>
        <taxon>Viridiplantae</taxon>
        <taxon>Streptophyta</taxon>
        <taxon>Embryophyta</taxon>
        <taxon>Tracheophyta</taxon>
        <taxon>Spermatophyta</taxon>
        <taxon>Magnoliopsida</taxon>
        <taxon>eudicotyledons</taxon>
        <taxon>Gunneridae</taxon>
        <taxon>Pentapetalae</taxon>
        <taxon>asterids</taxon>
        <taxon>lamiids</taxon>
        <taxon>Lamiales</taxon>
        <taxon>Orobanchaceae</taxon>
        <taxon>Buchnereae</taxon>
        <taxon>Striga</taxon>
    </lineage>
</organism>
<dbReference type="GO" id="GO:0008270">
    <property type="term" value="F:zinc ion binding"/>
    <property type="evidence" value="ECO:0007669"/>
    <property type="project" value="UniProtKB-KW"/>
</dbReference>
<comment type="caution">
    <text evidence="7">The sequence shown here is derived from an EMBL/GenBank/DDBJ whole genome shotgun (WGS) entry which is preliminary data.</text>
</comment>
<gene>
    <name evidence="7" type="ORF">SHERM_26634</name>
</gene>
<dbReference type="PROSITE" id="PS50966">
    <property type="entry name" value="ZF_SWIM"/>
    <property type="match status" value="1"/>
</dbReference>
<feature type="region of interest" description="Disordered" evidence="5">
    <location>
        <begin position="269"/>
        <end position="321"/>
    </location>
</feature>
<name>A0A9N7NLK2_STRHE</name>
<feature type="compositionally biased region" description="Basic residues" evidence="5">
    <location>
        <begin position="274"/>
        <end position="284"/>
    </location>
</feature>
<proteinExistence type="predicted"/>
<dbReference type="Proteomes" id="UP001153555">
    <property type="component" value="Unassembled WGS sequence"/>
</dbReference>
<evidence type="ECO:0000313" key="7">
    <source>
        <dbReference type="EMBL" id="CAA0831254.1"/>
    </source>
</evidence>
<feature type="domain" description="SWIM-type" evidence="6">
    <location>
        <begin position="129"/>
        <end position="161"/>
    </location>
</feature>
<evidence type="ECO:0000313" key="8">
    <source>
        <dbReference type="Proteomes" id="UP001153555"/>
    </source>
</evidence>
<dbReference type="OrthoDB" id="1721243at2759"/>
<dbReference type="Pfam" id="PF03101">
    <property type="entry name" value="FAR1"/>
    <property type="match status" value="1"/>
</dbReference>